<dbReference type="InterPro" id="IPR036938">
    <property type="entry name" value="PAP2/HPO_sf"/>
</dbReference>
<dbReference type="EMBL" id="OENF01000012">
    <property type="protein sequence ID" value="SOS74545.1"/>
    <property type="molecule type" value="Genomic_DNA"/>
</dbReference>
<dbReference type="Proteomes" id="UP000234211">
    <property type="component" value="Unassembled WGS sequence"/>
</dbReference>
<dbReference type="GeneID" id="86944137"/>
<evidence type="ECO:0000313" key="3">
    <source>
        <dbReference type="EMBL" id="SOS74545.1"/>
    </source>
</evidence>
<dbReference type="SUPFAM" id="SSF48317">
    <property type="entry name" value="Acid phosphatase/Vanadium-dependent haloperoxidase"/>
    <property type="match status" value="1"/>
</dbReference>
<organism evidence="3 4">
    <name type="scientific">Tenacibaculum piscium</name>
    <dbReference type="NCBI Taxonomy" id="1458515"/>
    <lineage>
        <taxon>Bacteria</taxon>
        <taxon>Pseudomonadati</taxon>
        <taxon>Bacteroidota</taxon>
        <taxon>Flavobacteriia</taxon>
        <taxon>Flavobacteriales</taxon>
        <taxon>Flavobacteriaceae</taxon>
        <taxon>Tenacibaculum</taxon>
    </lineage>
</organism>
<protein>
    <recommendedName>
        <fullName evidence="2">Phosphatidic acid phosphatase type 2/haloperoxidase domain-containing protein</fullName>
    </recommendedName>
</protein>
<sequence length="224" mass="26231">MLNYKDAIYISKKEEYDNYLSFLSSFIKKNLILFLSIVIILSTLFFSSTSMPKGDFLITFNKYHNSFLDFFFKYITYLGDALLYLPLAILCFFIKKKNIKYLIYLLLIQTGFSWFLKKLIFKGAPRPKAYFSNDLFSSLHKVPEVTIHSYNSFPSGHTLTVFSLFFFTLFFFKINKNWQFTLLILTCLAGLSRVYLLQHFLIDVAFGAFLGFISTFIVLVIKKT</sequence>
<gene>
    <name evidence="3" type="ORF">TNO020_20225</name>
</gene>
<dbReference type="RefSeq" id="WP_101917017.1">
    <property type="nucleotide sequence ID" value="NZ_JAJGWR010000008.1"/>
</dbReference>
<evidence type="ECO:0000256" key="1">
    <source>
        <dbReference type="SAM" id="Phobius"/>
    </source>
</evidence>
<dbReference type="OrthoDB" id="9773582at2"/>
<name>A0A2H1YGD4_9FLAO</name>
<dbReference type="PANTHER" id="PTHR14969:SF13">
    <property type="entry name" value="AT30094P"/>
    <property type="match status" value="1"/>
</dbReference>
<feature type="transmembrane region" description="Helical" evidence="1">
    <location>
        <begin position="101"/>
        <end position="121"/>
    </location>
</feature>
<feature type="transmembrane region" description="Helical" evidence="1">
    <location>
        <begin position="31"/>
        <end position="51"/>
    </location>
</feature>
<dbReference type="CDD" id="cd01610">
    <property type="entry name" value="PAP2_like"/>
    <property type="match status" value="1"/>
</dbReference>
<feature type="transmembrane region" description="Helical" evidence="1">
    <location>
        <begin position="204"/>
        <end position="221"/>
    </location>
</feature>
<dbReference type="Pfam" id="PF01569">
    <property type="entry name" value="PAP2"/>
    <property type="match status" value="1"/>
</dbReference>
<keyword evidence="1" id="KW-0812">Transmembrane</keyword>
<dbReference type="InterPro" id="IPR000326">
    <property type="entry name" value="PAP2/HPO"/>
</dbReference>
<dbReference type="AlphaFoldDB" id="A0A2H1YGD4"/>
<evidence type="ECO:0000313" key="4">
    <source>
        <dbReference type="Proteomes" id="UP000234211"/>
    </source>
</evidence>
<proteinExistence type="predicted"/>
<dbReference type="Gene3D" id="1.20.144.10">
    <property type="entry name" value="Phosphatidic acid phosphatase type 2/haloperoxidase"/>
    <property type="match status" value="1"/>
</dbReference>
<reference evidence="4" key="1">
    <citation type="submission" date="2017-11" db="EMBL/GenBank/DDBJ databases">
        <authorList>
            <person name="Duchaud E."/>
        </authorList>
    </citation>
    <scope>NUCLEOTIDE SEQUENCE [LARGE SCALE GENOMIC DNA]</scope>
    <source>
        <strain evidence="4">Tenacibaculum sp. TNO020</strain>
    </source>
</reference>
<dbReference type="PANTHER" id="PTHR14969">
    <property type="entry name" value="SPHINGOSINE-1-PHOSPHATE PHOSPHOHYDROLASE"/>
    <property type="match status" value="1"/>
</dbReference>
<keyword evidence="1" id="KW-1133">Transmembrane helix</keyword>
<feature type="transmembrane region" description="Helical" evidence="1">
    <location>
        <begin position="153"/>
        <end position="172"/>
    </location>
</feature>
<feature type="transmembrane region" description="Helical" evidence="1">
    <location>
        <begin position="71"/>
        <end position="94"/>
    </location>
</feature>
<keyword evidence="1" id="KW-0472">Membrane</keyword>
<keyword evidence="4" id="KW-1185">Reference proteome</keyword>
<feature type="domain" description="Phosphatidic acid phosphatase type 2/haloperoxidase" evidence="2">
    <location>
        <begin position="99"/>
        <end position="219"/>
    </location>
</feature>
<dbReference type="SMART" id="SM00014">
    <property type="entry name" value="acidPPc"/>
    <property type="match status" value="1"/>
</dbReference>
<accession>A0A2H1YGD4</accession>
<evidence type="ECO:0000259" key="2">
    <source>
        <dbReference type="SMART" id="SM00014"/>
    </source>
</evidence>
<feature type="transmembrane region" description="Helical" evidence="1">
    <location>
        <begin position="179"/>
        <end position="198"/>
    </location>
</feature>